<dbReference type="InterPro" id="IPR006527">
    <property type="entry name" value="F-box-assoc_dom_typ1"/>
</dbReference>
<organism evidence="2 3">
    <name type="scientific">Arabidopsis thaliana x Arabidopsis arenosa</name>
    <dbReference type="NCBI Taxonomy" id="1240361"/>
    <lineage>
        <taxon>Eukaryota</taxon>
        <taxon>Viridiplantae</taxon>
        <taxon>Streptophyta</taxon>
        <taxon>Embryophyta</taxon>
        <taxon>Tracheophyta</taxon>
        <taxon>Spermatophyta</taxon>
        <taxon>Magnoliopsida</taxon>
        <taxon>eudicotyledons</taxon>
        <taxon>Gunneridae</taxon>
        <taxon>Pentapetalae</taxon>
        <taxon>rosids</taxon>
        <taxon>malvids</taxon>
        <taxon>Brassicales</taxon>
        <taxon>Brassicaceae</taxon>
        <taxon>Camelineae</taxon>
        <taxon>Arabidopsis</taxon>
    </lineage>
</organism>
<dbReference type="CDD" id="cd09272">
    <property type="entry name" value="RNase_HI_RT_Ty1"/>
    <property type="match status" value="1"/>
</dbReference>
<dbReference type="Pfam" id="PF07734">
    <property type="entry name" value="FBA_1"/>
    <property type="match status" value="1"/>
</dbReference>
<dbReference type="PROSITE" id="PS50181">
    <property type="entry name" value="FBOX"/>
    <property type="match status" value="1"/>
</dbReference>
<dbReference type="InterPro" id="IPR017451">
    <property type="entry name" value="F-box-assoc_interact_dom"/>
</dbReference>
<dbReference type="Proteomes" id="UP000694240">
    <property type="component" value="Chromosome 6"/>
</dbReference>
<dbReference type="InterPro" id="IPR001810">
    <property type="entry name" value="F-box_dom"/>
</dbReference>
<dbReference type="PANTHER" id="PTHR31672:SF10">
    <property type="entry name" value="F-BOX DOMAIN-CONTAINING PROTEIN"/>
    <property type="match status" value="1"/>
</dbReference>
<dbReference type="SMART" id="SM00256">
    <property type="entry name" value="FBOX"/>
    <property type="match status" value="1"/>
</dbReference>
<keyword evidence="3" id="KW-1185">Reference proteome</keyword>
<feature type="domain" description="F-box" evidence="1">
    <location>
        <begin position="258"/>
        <end position="304"/>
    </location>
</feature>
<evidence type="ECO:0000259" key="1">
    <source>
        <dbReference type="PROSITE" id="PS50181"/>
    </source>
</evidence>
<name>A0A8T2C793_9BRAS</name>
<proteinExistence type="predicted"/>
<dbReference type="AlphaFoldDB" id="A0A8T2C793"/>
<dbReference type="NCBIfam" id="TIGR01640">
    <property type="entry name" value="F_box_assoc_1"/>
    <property type="match status" value="1"/>
</dbReference>
<evidence type="ECO:0000313" key="3">
    <source>
        <dbReference type="Proteomes" id="UP000694240"/>
    </source>
</evidence>
<dbReference type="CDD" id="cd22157">
    <property type="entry name" value="F-box_AtFBW1-like"/>
    <property type="match status" value="1"/>
</dbReference>
<reference evidence="2 3" key="1">
    <citation type="submission" date="2020-12" db="EMBL/GenBank/DDBJ databases">
        <title>Concerted genomic and epigenomic changes stabilize Arabidopsis allopolyploids.</title>
        <authorList>
            <person name="Chen Z."/>
        </authorList>
    </citation>
    <scope>NUCLEOTIDE SEQUENCE [LARGE SCALE GENOMIC DNA]</scope>
    <source>
        <strain evidence="2">Allo738</strain>
        <tissue evidence="2">Leaf</tissue>
    </source>
</reference>
<evidence type="ECO:0000313" key="2">
    <source>
        <dbReference type="EMBL" id="KAG7591321.1"/>
    </source>
</evidence>
<dbReference type="InterPro" id="IPR050796">
    <property type="entry name" value="SCF_F-box_component"/>
</dbReference>
<sequence>MSESSATSAEPTTIFDVSNPKASLISLNMSNITKLTPSNFITWRLQISSLLEAHELHWFIIDEDRTPPEMITPTTGEPTTNPDFTAWNRQDKLLTTGAYIVYLGKQPISWSSKKQSGVTRSSTEAEYRALAAAASEVKWLTSLMDEIGLRSTTMPTIYCDNVGATYLSANPVFHSRMKHLALDYHFVREQVQAKTLRVSHISSADQLADALTKPLPRARFVDLTNKIGLCSRRPSCGGVLTSPCINMCISLSMKSSVHNNLTELSSDMIEEILSWVPSKSLSRLKSTCKPWETLITEPRFIKKHLSNMRGREQQFTVFNNVCSSQVSNLSSSTVSCVGIDFDELENPCLNLQGFQPISTSNILVQNMYHCDGLLSFVMRSKKLLVLNPLLKQARWIKCGYGTDKLKDLYGYGLGCIGNQSSSSHCDYRMVRFGCGVCNVGKSRIEVYEFSSDSWRVVVDKSFDGCLELPESSVCLRGTPYWLGYLNGIPYGTIQSFDFSKERFESLFLPPSCVVSEKLENSLSLGVFRGHRLSLLHKSRVTSKIHLWVMKKHWTRLMKVALPEFSMCPKYSSYFIENNGKLVLSIRHLGSISIYIVGEDQECQKVKCSSMEPSIGGSGCYYVPSLLPVPGFL</sequence>
<comment type="caution">
    <text evidence="2">The sequence shown here is derived from an EMBL/GenBank/DDBJ whole genome shotgun (WGS) entry which is preliminary data.</text>
</comment>
<dbReference type="EMBL" id="JAEFBK010000006">
    <property type="protein sequence ID" value="KAG7591321.1"/>
    <property type="molecule type" value="Genomic_DNA"/>
</dbReference>
<dbReference type="Pfam" id="PF00646">
    <property type="entry name" value="F-box"/>
    <property type="match status" value="1"/>
</dbReference>
<dbReference type="PANTHER" id="PTHR31672">
    <property type="entry name" value="BNACNNG10540D PROTEIN"/>
    <property type="match status" value="1"/>
</dbReference>
<protein>
    <submittedName>
        <fullName evidence="2">F-box associated domain type 1</fullName>
    </submittedName>
</protein>
<accession>A0A8T2C793</accession>
<gene>
    <name evidence="2" type="ORF">ISN45_Aa01g003590</name>
</gene>